<feature type="transmembrane region" description="Helical" evidence="1">
    <location>
        <begin position="176"/>
        <end position="194"/>
    </location>
</feature>
<dbReference type="GO" id="GO:0004175">
    <property type="term" value="F:endopeptidase activity"/>
    <property type="evidence" value="ECO:0007669"/>
    <property type="project" value="UniProtKB-ARBA"/>
</dbReference>
<dbReference type="InterPro" id="IPR003675">
    <property type="entry name" value="Rce1/LyrA-like_dom"/>
</dbReference>
<feature type="transmembrane region" description="Helical" evidence="1">
    <location>
        <begin position="77"/>
        <end position="98"/>
    </location>
</feature>
<dbReference type="PANTHER" id="PTHR39430:SF1">
    <property type="entry name" value="PROTEASE"/>
    <property type="match status" value="1"/>
</dbReference>
<reference evidence="3 4" key="1">
    <citation type="submission" date="2016-10" db="EMBL/GenBank/DDBJ databases">
        <authorList>
            <person name="de Groot N.N."/>
        </authorList>
    </citation>
    <scope>NUCLEOTIDE SEQUENCE [LARGE SCALE GENOMIC DNA]</scope>
    <source>
        <strain evidence="3 4">CGMCC 4.1877</strain>
    </source>
</reference>
<dbReference type="Proteomes" id="UP000199614">
    <property type="component" value="Unassembled WGS sequence"/>
</dbReference>
<dbReference type="STRING" id="260086.SAMN05216207_1013134"/>
<dbReference type="PANTHER" id="PTHR39430">
    <property type="entry name" value="MEMBRANE-ASSOCIATED PROTEASE-RELATED"/>
    <property type="match status" value="1"/>
</dbReference>
<evidence type="ECO:0000313" key="3">
    <source>
        <dbReference type="EMBL" id="SFN38630.1"/>
    </source>
</evidence>
<evidence type="ECO:0000313" key="4">
    <source>
        <dbReference type="Proteomes" id="UP000199614"/>
    </source>
</evidence>
<dbReference type="Pfam" id="PF02517">
    <property type="entry name" value="Rce1-like"/>
    <property type="match status" value="1"/>
</dbReference>
<dbReference type="RefSeq" id="WP_177238485.1">
    <property type="nucleotide sequence ID" value="NZ_FOUY01000013.1"/>
</dbReference>
<keyword evidence="1" id="KW-1133">Transmembrane helix</keyword>
<feature type="transmembrane region" description="Helical" evidence="1">
    <location>
        <begin position="232"/>
        <end position="251"/>
    </location>
</feature>
<feature type="transmembrane region" description="Helical" evidence="1">
    <location>
        <begin position="110"/>
        <end position="130"/>
    </location>
</feature>
<accession>A0A1I4YM00</accession>
<keyword evidence="1" id="KW-0472">Membrane</keyword>
<dbReference type="GO" id="GO:0080120">
    <property type="term" value="P:CAAX-box protein maturation"/>
    <property type="evidence" value="ECO:0007669"/>
    <property type="project" value="UniProtKB-ARBA"/>
</dbReference>
<feature type="transmembrane region" description="Helical" evidence="1">
    <location>
        <begin position="35"/>
        <end position="57"/>
    </location>
</feature>
<sequence>MRVLGAIVVVVGFLLAGQFLWLGVAGPLGLPDGSWQELAASNIVAFAPPALTLVLWLRLRTGRSVADLGFRVRRPALGVLMGAATAFVLFVVSQLVVPAGEPAAGETDDAAGPVLPGVTVALVLLATVAVQASTEELFLRGYLLTTVRRYAGTAAAVVLSSVVFGLLHSFNQNASLAYVASTAALGLLLAFIALSGGGLWASCAFHTIWNAIPAVVLAGGPPDGSRDTGGSVASLAHVVVYLAAAALAFWVHRRRTRHERTARAG</sequence>
<evidence type="ECO:0000259" key="2">
    <source>
        <dbReference type="Pfam" id="PF02517"/>
    </source>
</evidence>
<keyword evidence="4" id="KW-1185">Reference proteome</keyword>
<feature type="transmembrane region" description="Helical" evidence="1">
    <location>
        <begin position="150"/>
        <end position="170"/>
    </location>
</feature>
<feature type="transmembrane region" description="Helical" evidence="1">
    <location>
        <begin position="199"/>
        <end position="220"/>
    </location>
</feature>
<gene>
    <name evidence="3" type="ORF">SAMN05216207_1013134</name>
</gene>
<feature type="domain" description="CAAX prenyl protease 2/Lysostaphin resistance protein A-like" evidence="2">
    <location>
        <begin position="120"/>
        <end position="212"/>
    </location>
</feature>
<dbReference type="AlphaFoldDB" id="A0A1I4YM00"/>
<evidence type="ECO:0000256" key="1">
    <source>
        <dbReference type="SAM" id="Phobius"/>
    </source>
</evidence>
<keyword evidence="1" id="KW-0812">Transmembrane</keyword>
<protein>
    <recommendedName>
        <fullName evidence="2">CAAX prenyl protease 2/Lysostaphin resistance protein A-like domain-containing protein</fullName>
    </recommendedName>
</protein>
<proteinExistence type="predicted"/>
<organism evidence="3 4">
    <name type="scientific">Pseudonocardia ammonioxydans</name>
    <dbReference type="NCBI Taxonomy" id="260086"/>
    <lineage>
        <taxon>Bacteria</taxon>
        <taxon>Bacillati</taxon>
        <taxon>Actinomycetota</taxon>
        <taxon>Actinomycetes</taxon>
        <taxon>Pseudonocardiales</taxon>
        <taxon>Pseudonocardiaceae</taxon>
        <taxon>Pseudonocardia</taxon>
    </lineage>
</organism>
<dbReference type="EMBL" id="FOUY01000013">
    <property type="protein sequence ID" value="SFN38630.1"/>
    <property type="molecule type" value="Genomic_DNA"/>
</dbReference>
<name>A0A1I4YM00_PSUAM</name>